<gene>
    <name evidence="1" type="ORF">VSH64_36050</name>
</gene>
<organism evidence="1 2">
    <name type="scientific">Amycolatopsis rhabdoformis</name>
    <dbReference type="NCBI Taxonomy" id="1448059"/>
    <lineage>
        <taxon>Bacteria</taxon>
        <taxon>Bacillati</taxon>
        <taxon>Actinomycetota</taxon>
        <taxon>Actinomycetes</taxon>
        <taxon>Pseudonocardiales</taxon>
        <taxon>Pseudonocardiaceae</taxon>
        <taxon>Amycolatopsis</taxon>
    </lineage>
</organism>
<proteinExistence type="predicted"/>
<evidence type="ECO:0000313" key="2">
    <source>
        <dbReference type="Proteomes" id="UP001330812"/>
    </source>
</evidence>
<evidence type="ECO:0008006" key="3">
    <source>
        <dbReference type="Google" id="ProtNLM"/>
    </source>
</evidence>
<keyword evidence="2" id="KW-1185">Reference proteome</keyword>
<dbReference type="InterPro" id="IPR011008">
    <property type="entry name" value="Dimeric_a/b-barrel"/>
</dbReference>
<dbReference type="EMBL" id="CP142149">
    <property type="protein sequence ID" value="WSE28214.1"/>
    <property type="molecule type" value="Genomic_DNA"/>
</dbReference>
<dbReference type="Proteomes" id="UP001330812">
    <property type="component" value="Chromosome"/>
</dbReference>
<protein>
    <recommendedName>
        <fullName evidence="3">ABM domain-containing protein</fullName>
    </recommendedName>
</protein>
<dbReference type="Gene3D" id="3.30.70.100">
    <property type="match status" value="1"/>
</dbReference>
<evidence type="ECO:0000313" key="1">
    <source>
        <dbReference type="EMBL" id="WSE28214.1"/>
    </source>
</evidence>
<accession>A0ABZ1I1G3</accession>
<sequence length="102" mass="11213">MPTLMTMQMTGNAAQLEKTAATEPESMRAIVDAARARGLISHHFWAEGDTILIVDIWPDQAAFEAFFADQGERIRSVMSAAGVTSPPEVRFFRQLSIGDDVD</sequence>
<dbReference type="RefSeq" id="WP_326567218.1">
    <property type="nucleotide sequence ID" value="NZ_CP142149.1"/>
</dbReference>
<name>A0ABZ1I1G3_9PSEU</name>
<reference evidence="1 2" key="1">
    <citation type="journal article" date="2015" name="Int. J. Syst. Evol. Microbiol.">
        <title>Amycolatopsis rhabdoformis sp. nov., an actinomycete isolated from a tropical forest soil.</title>
        <authorList>
            <person name="Souza W.R."/>
            <person name="Silva R.E."/>
            <person name="Goodfellow M."/>
            <person name="Busarakam K."/>
            <person name="Figueiro F.S."/>
            <person name="Ferreira D."/>
            <person name="Rodrigues-Filho E."/>
            <person name="Moraes L.A.B."/>
            <person name="Zucchi T.D."/>
        </authorList>
    </citation>
    <scope>NUCLEOTIDE SEQUENCE [LARGE SCALE GENOMIC DNA]</scope>
    <source>
        <strain evidence="1 2">NCIMB 14900</strain>
    </source>
</reference>
<dbReference type="SUPFAM" id="SSF54909">
    <property type="entry name" value="Dimeric alpha+beta barrel"/>
    <property type="match status" value="1"/>
</dbReference>